<reference evidence="2" key="1">
    <citation type="submission" date="2020-05" db="EMBL/GenBank/DDBJ databases">
        <title>WGS assembly of Panicum virgatum.</title>
        <authorList>
            <person name="Lovell J.T."/>
            <person name="Jenkins J."/>
            <person name="Shu S."/>
            <person name="Juenger T.E."/>
            <person name="Schmutz J."/>
        </authorList>
    </citation>
    <scope>NUCLEOTIDE SEQUENCE</scope>
    <source>
        <strain evidence="2">AP13</strain>
    </source>
</reference>
<comment type="caution">
    <text evidence="2">The sequence shown here is derived from an EMBL/GenBank/DDBJ whole genome shotgun (WGS) entry which is preliminary data.</text>
</comment>
<keyword evidence="1" id="KW-0812">Transmembrane</keyword>
<dbReference type="EMBL" id="CM029046">
    <property type="protein sequence ID" value="KAG2593511.1"/>
    <property type="molecule type" value="Genomic_DNA"/>
</dbReference>
<dbReference type="PROSITE" id="PS51257">
    <property type="entry name" value="PROKAR_LIPOPROTEIN"/>
    <property type="match status" value="1"/>
</dbReference>
<name>A0A8T0S4F6_PANVG</name>
<keyword evidence="1" id="KW-1133">Transmembrane helix</keyword>
<proteinExistence type="predicted"/>
<feature type="transmembrane region" description="Helical" evidence="1">
    <location>
        <begin position="6"/>
        <end position="25"/>
    </location>
</feature>
<evidence type="ECO:0000313" key="2">
    <source>
        <dbReference type="EMBL" id="KAG2593511.1"/>
    </source>
</evidence>
<organism evidence="2 3">
    <name type="scientific">Panicum virgatum</name>
    <name type="common">Blackwell switchgrass</name>
    <dbReference type="NCBI Taxonomy" id="38727"/>
    <lineage>
        <taxon>Eukaryota</taxon>
        <taxon>Viridiplantae</taxon>
        <taxon>Streptophyta</taxon>
        <taxon>Embryophyta</taxon>
        <taxon>Tracheophyta</taxon>
        <taxon>Spermatophyta</taxon>
        <taxon>Magnoliopsida</taxon>
        <taxon>Liliopsida</taxon>
        <taxon>Poales</taxon>
        <taxon>Poaceae</taxon>
        <taxon>PACMAD clade</taxon>
        <taxon>Panicoideae</taxon>
        <taxon>Panicodae</taxon>
        <taxon>Paniceae</taxon>
        <taxon>Panicinae</taxon>
        <taxon>Panicum</taxon>
        <taxon>Panicum sect. Hiantes</taxon>
    </lineage>
</organism>
<gene>
    <name evidence="2" type="ORF">PVAP13_5NG012301</name>
</gene>
<dbReference type="AlphaFoldDB" id="A0A8T0S4F6"/>
<keyword evidence="1" id="KW-0472">Membrane</keyword>
<protein>
    <submittedName>
        <fullName evidence="2">Uncharacterized protein</fullName>
    </submittedName>
</protein>
<evidence type="ECO:0000313" key="3">
    <source>
        <dbReference type="Proteomes" id="UP000823388"/>
    </source>
</evidence>
<dbReference type="Proteomes" id="UP000823388">
    <property type="component" value="Chromosome 5N"/>
</dbReference>
<sequence>MAKHQVLVGVVLAAPVALLTSAWIAGCRMYGPRRGDERRGAPVHLCLLGVLPVGHHRASVPRRLCRQFARLLIRRELPAKEMTRAGPAATTLGRRNARAVDACVDRPWTTLLELLAASSWLLLLLWPTT</sequence>
<keyword evidence="3" id="KW-1185">Reference proteome</keyword>
<accession>A0A8T0S4F6</accession>
<evidence type="ECO:0000256" key="1">
    <source>
        <dbReference type="SAM" id="Phobius"/>
    </source>
</evidence>